<dbReference type="EMBL" id="OMOJ01000001">
    <property type="protein sequence ID" value="SPF77744.1"/>
    <property type="molecule type" value="Genomic_DNA"/>
</dbReference>
<sequence length="279" mass="31284">MTNSPNIALLTATVTPPAWVPKLMRSDPAVRLGDYLQAFPVYLDHLANGTFDALVLVENSGHDLSQFATMAKDAGLQDHVDLISYDGMSTAPKSDRFYAECSLLKEALVRASRLTETPDATIWKLTGRYVFDNLTEVLHALPKGYDLYLHDMRPGQISVVFGLAGFRAGIMADVLDRFQAPAYARDCNESYVLALLDRGVMNDLRVVTRFPVSPKTRSIAAISNQPYGEAKARIKDQLRVLKRNLNPFYDSHDLVYVPDIGRMMRRKLAKAKRFEFVEP</sequence>
<proteinExistence type="predicted"/>
<protein>
    <submittedName>
        <fullName evidence="1">Uncharacterized protein</fullName>
    </submittedName>
</protein>
<accession>A0A2R8APF8</accession>
<evidence type="ECO:0000313" key="2">
    <source>
        <dbReference type="Proteomes" id="UP000244904"/>
    </source>
</evidence>
<evidence type="ECO:0000313" key="1">
    <source>
        <dbReference type="EMBL" id="SPF77744.1"/>
    </source>
</evidence>
<gene>
    <name evidence="1" type="ORF">PRI8871_00329</name>
</gene>
<name>A0A2R8APF8_9RHOB</name>
<dbReference type="AlphaFoldDB" id="A0A2R8APF8"/>
<dbReference type="Proteomes" id="UP000244904">
    <property type="component" value="Unassembled WGS sequence"/>
</dbReference>
<organism evidence="1 2">
    <name type="scientific">Pseudoprimorskyibacter insulae</name>
    <dbReference type="NCBI Taxonomy" id="1695997"/>
    <lineage>
        <taxon>Bacteria</taxon>
        <taxon>Pseudomonadati</taxon>
        <taxon>Pseudomonadota</taxon>
        <taxon>Alphaproteobacteria</taxon>
        <taxon>Rhodobacterales</taxon>
        <taxon>Paracoccaceae</taxon>
        <taxon>Pseudoprimorskyibacter</taxon>
    </lineage>
</organism>
<keyword evidence="2" id="KW-1185">Reference proteome</keyword>
<dbReference type="OrthoDB" id="8205238at2"/>
<reference evidence="2" key="1">
    <citation type="submission" date="2018-03" db="EMBL/GenBank/DDBJ databases">
        <authorList>
            <person name="Rodrigo-Torres L."/>
            <person name="Arahal R. D."/>
            <person name="Lucena T."/>
        </authorList>
    </citation>
    <scope>NUCLEOTIDE SEQUENCE [LARGE SCALE GENOMIC DNA]</scope>
    <source>
        <strain evidence="2">CECT 8871</strain>
    </source>
</reference>
<dbReference type="RefSeq" id="WP_108884439.1">
    <property type="nucleotide sequence ID" value="NZ_OMOJ01000001.1"/>
</dbReference>